<organism evidence="4 5">
    <name type="scientific">Algoriphagus aestuariicola</name>
    <dbReference type="NCBI Taxonomy" id="1852016"/>
    <lineage>
        <taxon>Bacteria</taxon>
        <taxon>Pseudomonadati</taxon>
        <taxon>Bacteroidota</taxon>
        <taxon>Cytophagia</taxon>
        <taxon>Cytophagales</taxon>
        <taxon>Cyclobacteriaceae</taxon>
        <taxon>Algoriphagus</taxon>
    </lineage>
</organism>
<protein>
    <submittedName>
        <fullName evidence="4">Response regulator transcription factor</fullName>
    </submittedName>
</protein>
<feature type="domain" description="HTH LytTR-type" evidence="3">
    <location>
        <begin position="177"/>
        <end position="258"/>
    </location>
</feature>
<evidence type="ECO:0000256" key="1">
    <source>
        <dbReference type="PROSITE-ProRule" id="PRU00169"/>
    </source>
</evidence>
<evidence type="ECO:0000313" key="5">
    <source>
        <dbReference type="Proteomes" id="UP000664698"/>
    </source>
</evidence>
<dbReference type="EMBL" id="JAFKCW010000001">
    <property type="protein sequence ID" value="MBN7800111.1"/>
    <property type="molecule type" value="Genomic_DNA"/>
</dbReference>
<reference evidence="4 5" key="1">
    <citation type="submission" date="2021-03" db="EMBL/GenBank/DDBJ databases">
        <title>novel species isolated from a fishpond in China.</title>
        <authorList>
            <person name="Lu H."/>
            <person name="Cai Z."/>
        </authorList>
    </citation>
    <scope>NUCLEOTIDE SEQUENCE [LARGE SCALE GENOMIC DNA]</scope>
    <source>
        <strain evidence="4 5">JCM 31546</strain>
    </source>
</reference>
<keyword evidence="1" id="KW-0597">Phosphoprotein</keyword>
<dbReference type="SUPFAM" id="SSF52172">
    <property type="entry name" value="CheY-like"/>
    <property type="match status" value="1"/>
</dbReference>
<gene>
    <name evidence="4" type="ORF">J0A67_04520</name>
</gene>
<dbReference type="SMART" id="SM00448">
    <property type="entry name" value="REC"/>
    <property type="match status" value="1"/>
</dbReference>
<dbReference type="InterPro" id="IPR001789">
    <property type="entry name" value="Sig_transdc_resp-reg_receiver"/>
</dbReference>
<evidence type="ECO:0000313" key="4">
    <source>
        <dbReference type="EMBL" id="MBN7800111.1"/>
    </source>
</evidence>
<dbReference type="SMART" id="SM00850">
    <property type="entry name" value="LytTR"/>
    <property type="match status" value="1"/>
</dbReference>
<dbReference type="PANTHER" id="PTHR37299:SF1">
    <property type="entry name" value="STAGE 0 SPORULATION PROTEIN A HOMOLOG"/>
    <property type="match status" value="1"/>
</dbReference>
<dbReference type="Pfam" id="PF04397">
    <property type="entry name" value="LytTR"/>
    <property type="match status" value="1"/>
</dbReference>
<dbReference type="Proteomes" id="UP000664698">
    <property type="component" value="Unassembled WGS sequence"/>
</dbReference>
<dbReference type="Pfam" id="PF00072">
    <property type="entry name" value="Response_reg"/>
    <property type="match status" value="1"/>
</dbReference>
<dbReference type="InterPro" id="IPR046947">
    <property type="entry name" value="LytR-like"/>
</dbReference>
<name>A0ABS3BLD7_9BACT</name>
<dbReference type="InterPro" id="IPR007492">
    <property type="entry name" value="LytTR_DNA-bd_dom"/>
</dbReference>
<dbReference type="PANTHER" id="PTHR37299">
    <property type="entry name" value="TRANSCRIPTIONAL REGULATOR-RELATED"/>
    <property type="match status" value="1"/>
</dbReference>
<dbReference type="RefSeq" id="WP_206568072.1">
    <property type="nucleotide sequence ID" value="NZ_JAFKCW010000001.1"/>
</dbReference>
<dbReference type="Gene3D" id="2.40.50.1020">
    <property type="entry name" value="LytTr DNA-binding domain"/>
    <property type="match status" value="1"/>
</dbReference>
<evidence type="ECO:0000259" key="3">
    <source>
        <dbReference type="PROSITE" id="PS50930"/>
    </source>
</evidence>
<accession>A0ABS3BLD7</accession>
<comment type="caution">
    <text evidence="4">The sequence shown here is derived from an EMBL/GenBank/DDBJ whole genome shotgun (WGS) entry which is preliminary data.</text>
</comment>
<evidence type="ECO:0000259" key="2">
    <source>
        <dbReference type="PROSITE" id="PS50110"/>
    </source>
</evidence>
<keyword evidence="5" id="KW-1185">Reference proteome</keyword>
<feature type="domain" description="Response regulatory" evidence="2">
    <location>
        <begin position="11"/>
        <end position="124"/>
    </location>
</feature>
<dbReference type="PROSITE" id="PS50110">
    <property type="entry name" value="RESPONSE_REGULATORY"/>
    <property type="match status" value="1"/>
</dbReference>
<dbReference type="InterPro" id="IPR011006">
    <property type="entry name" value="CheY-like_superfamily"/>
</dbReference>
<dbReference type="Gene3D" id="3.40.50.2300">
    <property type="match status" value="1"/>
</dbReference>
<feature type="modified residue" description="4-aspartylphosphate" evidence="1">
    <location>
        <position position="64"/>
    </location>
</feature>
<proteinExistence type="predicted"/>
<dbReference type="PROSITE" id="PS50930">
    <property type="entry name" value="HTH_LYTTR"/>
    <property type="match status" value="1"/>
</dbReference>
<sequence>MSSYFQNEKPKILILEDEPLVADGLCKHIRDLIPGAQFLEILSSVKKALHWFEKSASPDLIFADIQLSDGISFDVFKQYEPACPVIFTTAFDHYAIRAFEVNSVDFLLKPIAKSELRTALEKLRKRRESFALPDFRTAIEKLTSGRIYLERLLVNHQNRLIPVGVEDISGFQKAELIYLIHRNGSRFITDFQTMEELENKLDPSFFFRANRQFLIRIDEIRHIKSTHKGLEVFLKNPQLSQVEISRERSPIFKRWILGGK</sequence>